<dbReference type="HOGENOM" id="CLU_3428307_0_0_6"/>
<evidence type="ECO:0000313" key="2">
    <source>
        <dbReference type="Proteomes" id="UP000006843"/>
    </source>
</evidence>
<accession>Q3IBX7</accession>
<name>Q3IBX7_PSET1</name>
<proteinExistence type="predicted"/>
<evidence type="ECO:0000313" key="1">
    <source>
        <dbReference type="EMBL" id="CAI89353.1"/>
    </source>
</evidence>
<dbReference type="AlphaFoldDB" id="Q3IBX7"/>
<protein>
    <submittedName>
        <fullName evidence="1">Orphan protein</fullName>
    </submittedName>
</protein>
<dbReference type="KEGG" id="pha:PSHAb0313"/>
<reference evidence="1 2" key="1">
    <citation type="journal article" date="2005" name="Genome Res.">
        <title>Coping with cold: the genome of the versatile marine Antarctica bacterium Pseudoalteromonas haloplanktis TAC125.</title>
        <authorList>
            <person name="Medigue C."/>
            <person name="Krin E."/>
            <person name="Pascal G."/>
            <person name="Barbe V."/>
            <person name="Bernsel A."/>
            <person name="Bertin P."/>
            <person name="Cheung F."/>
            <person name="Cruveiller S."/>
            <person name="Damico S."/>
            <person name="Duilio A."/>
            <person name="Fang G."/>
            <person name="Feller G."/>
            <person name="Mangenot S."/>
            <person name="Marino G."/>
            <person name="Nilsson J."/>
            <person name="Parilli E."/>
            <person name="Rocha E."/>
            <person name="Rouy Z."/>
            <person name="Sekowska A."/>
            <person name="Tutino M.L."/>
            <person name="Vallenet D."/>
            <person name="von Heijne G."/>
            <person name="Danchin A."/>
        </authorList>
    </citation>
    <scope>NUCLEOTIDE SEQUENCE [LARGE SCALE GENOMIC DNA]</scope>
    <source>
        <strain evidence="2">TAC 125</strain>
    </source>
</reference>
<dbReference type="EMBL" id="CR954247">
    <property type="protein sequence ID" value="CAI89353.1"/>
    <property type="molecule type" value="Genomic_DNA"/>
</dbReference>
<dbReference type="Proteomes" id="UP000006843">
    <property type="component" value="Chromosome II"/>
</dbReference>
<gene>
    <name evidence="1" type="ordered locus">PSHAb0313</name>
</gene>
<sequence length="20" mass="2390">MRGYLIDPFAMVCRKKAYVK</sequence>
<keyword evidence="2" id="KW-1185">Reference proteome</keyword>
<organism evidence="1 2">
    <name type="scientific">Pseudoalteromonas translucida (strain TAC 125)</name>
    <dbReference type="NCBI Taxonomy" id="326442"/>
    <lineage>
        <taxon>Bacteria</taxon>
        <taxon>Pseudomonadati</taxon>
        <taxon>Pseudomonadota</taxon>
        <taxon>Gammaproteobacteria</taxon>
        <taxon>Alteromonadales</taxon>
        <taxon>Pseudoalteromonadaceae</taxon>
        <taxon>Pseudoalteromonas</taxon>
    </lineage>
</organism>